<gene>
    <name evidence="2" type="ORF">MANES_06G030500</name>
</gene>
<evidence type="ECO:0000256" key="1">
    <source>
        <dbReference type="SAM" id="MobiDB-lite"/>
    </source>
</evidence>
<feature type="compositionally biased region" description="Basic and acidic residues" evidence="1">
    <location>
        <begin position="100"/>
        <end position="121"/>
    </location>
</feature>
<protein>
    <submittedName>
        <fullName evidence="2">Uncharacterized protein</fullName>
    </submittedName>
</protein>
<feature type="region of interest" description="Disordered" evidence="1">
    <location>
        <begin position="1"/>
        <end position="32"/>
    </location>
</feature>
<dbReference type="STRING" id="3983.A0A2C9VMK2"/>
<dbReference type="PANTHER" id="PTHR33264">
    <property type="entry name" value="EXPRESSED PROTEIN"/>
    <property type="match status" value="1"/>
</dbReference>
<dbReference type="PANTHER" id="PTHR33264:SF8">
    <property type="entry name" value="EXPRESSED PROTEIN"/>
    <property type="match status" value="1"/>
</dbReference>
<dbReference type="Gramene" id="Manes.11G104560.1.v8.1">
    <property type="protein sequence ID" value="Manes.11G104560.1.v8.1.CDS.1"/>
    <property type="gene ID" value="Manes.11G104560.v8.1"/>
</dbReference>
<reference evidence="2" key="1">
    <citation type="submission" date="2016-02" db="EMBL/GenBank/DDBJ databases">
        <title>WGS assembly of Manihot esculenta.</title>
        <authorList>
            <person name="Bredeson J.V."/>
            <person name="Prochnik S.E."/>
            <person name="Lyons J.B."/>
            <person name="Schmutz J."/>
            <person name="Grimwood J."/>
            <person name="Vrebalov J."/>
            <person name="Bart R.S."/>
            <person name="Amuge T."/>
            <person name="Ferguson M.E."/>
            <person name="Green R."/>
            <person name="Putnam N."/>
            <person name="Stites J."/>
            <person name="Rounsley S."/>
            <person name="Rokhsar D.S."/>
        </authorList>
    </citation>
    <scope>NUCLEOTIDE SEQUENCE [LARGE SCALE GENOMIC DNA]</scope>
    <source>
        <tissue evidence="2">Leaf</tissue>
    </source>
</reference>
<dbReference type="OrthoDB" id="850637at2759"/>
<organism evidence="2">
    <name type="scientific">Manihot esculenta</name>
    <name type="common">Cassava</name>
    <name type="synonym">Jatropha manihot</name>
    <dbReference type="NCBI Taxonomy" id="3983"/>
    <lineage>
        <taxon>Eukaryota</taxon>
        <taxon>Viridiplantae</taxon>
        <taxon>Streptophyta</taxon>
        <taxon>Embryophyta</taxon>
        <taxon>Tracheophyta</taxon>
        <taxon>Spermatophyta</taxon>
        <taxon>Magnoliopsida</taxon>
        <taxon>eudicotyledons</taxon>
        <taxon>Gunneridae</taxon>
        <taxon>Pentapetalae</taxon>
        <taxon>rosids</taxon>
        <taxon>fabids</taxon>
        <taxon>Malpighiales</taxon>
        <taxon>Euphorbiaceae</taxon>
        <taxon>Crotonoideae</taxon>
        <taxon>Manihoteae</taxon>
        <taxon>Manihot</taxon>
    </lineage>
</organism>
<evidence type="ECO:0000313" key="2">
    <source>
        <dbReference type="EMBL" id="OAY46822.1"/>
    </source>
</evidence>
<proteinExistence type="predicted"/>
<dbReference type="AlphaFoldDB" id="A0A2C9VMK2"/>
<feature type="region of interest" description="Disordered" evidence="1">
    <location>
        <begin position="92"/>
        <end position="133"/>
    </location>
</feature>
<name>A0A2C9VMK2_MANES</name>
<sequence length="163" mass="17869">MTPEVRFRSPSPNGKSRSSLEEKPTDLKTTTNGEKSVKIKRFGEVAGGTAAECAAVCCCCPCTLMNLLVLAIFKMPACICRKAKKRHRLGRKQRSLLVHAGRDDRDGGELEGELQAKEKQKATGVGDDDDDGKTAAVDLEKEMLDRFYATGFWRSPSQRSTSS</sequence>
<dbReference type="EMBL" id="CM004392">
    <property type="protein sequence ID" value="OAY46822.1"/>
    <property type="molecule type" value="Genomic_DNA"/>
</dbReference>
<accession>A0A2C9VMK2</accession>